<protein>
    <submittedName>
        <fullName evidence="1">Uncharacterized protein</fullName>
    </submittedName>
</protein>
<gene>
    <name evidence="1" type="ORF">S01H4_52137</name>
</gene>
<accession>X1CPS0</accession>
<proteinExistence type="predicted"/>
<comment type="caution">
    <text evidence="1">The sequence shown here is derived from an EMBL/GenBank/DDBJ whole genome shotgun (WGS) entry which is preliminary data.</text>
</comment>
<evidence type="ECO:0000313" key="1">
    <source>
        <dbReference type="EMBL" id="GAH10401.1"/>
    </source>
</evidence>
<dbReference type="EMBL" id="BART01029754">
    <property type="protein sequence ID" value="GAH10401.1"/>
    <property type="molecule type" value="Genomic_DNA"/>
</dbReference>
<reference evidence="1" key="1">
    <citation type="journal article" date="2014" name="Front. Microbiol.">
        <title>High frequency of phylogenetically diverse reductive dehalogenase-homologous genes in deep subseafloor sedimentary metagenomes.</title>
        <authorList>
            <person name="Kawai M."/>
            <person name="Futagami T."/>
            <person name="Toyoda A."/>
            <person name="Takaki Y."/>
            <person name="Nishi S."/>
            <person name="Hori S."/>
            <person name="Arai W."/>
            <person name="Tsubouchi T."/>
            <person name="Morono Y."/>
            <person name="Uchiyama I."/>
            <person name="Ito T."/>
            <person name="Fujiyama A."/>
            <person name="Inagaki F."/>
            <person name="Takami H."/>
        </authorList>
    </citation>
    <scope>NUCLEOTIDE SEQUENCE</scope>
    <source>
        <strain evidence="1">Expedition CK06-06</strain>
    </source>
</reference>
<feature type="non-terminal residue" evidence="1">
    <location>
        <position position="190"/>
    </location>
</feature>
<sequence>MKAVMVYVYGKKPLTTEQVAGWRDMTGLDCVMLCIGLARPTCQPSVAAIRDAGATCIMQDHLLSIGDEAQDIPIGTQRLAALELLKRLTPRPVAFVVVHERGTLAPGVVEHVKWLVPELEKLGVEPVVVIEWLAREIKRASDLMAFLMPRSSFLIEGNVWSSSNDYVPVTEERQRTRFRKRIQEVKEAKA</sequence>
<name>X1CPS0_9ZZZZ</name>
<organism evidence="1">
    <name type="scientific">marine sediment metagenome</name>
    <dbReference type="NCBI Taxonomy" id="412755"/>
    <lineage>
        <taxon>unclassified sequences</taxon>
        <taxon>metagenomes</taxon>
        <taxon>ecological metagenomes</taxon>
    </lineage>
</organism>
<dbReference type="AlphaFoldDB" id="X1CPS0"/>